<keyword evidence="2" id="KW-1185">Reference proteome</keyword>
<dbReference type="RefSeq" id="WP_169580358.1">
    <property type="nucleotide sequence ID" value="NZ_CP051480.1"/>
</dbReference>
<dbReference type="AlphaFoldDB" id="A0A858U0D8"/>
<proteinExistence type="predicted"/>
<sequence length="91" mass="10576">MKQLLRVQSPQNFKDNIRLSENSTFVIDSGGTIIVKIKTEASSVPPIVKKYALIKLTLKKESKSLDFYVKFALNTAKCNENWNWQRRVRFN</sequence>
<dbReference type="Proteomes" id="UP000501728">
    <property type="component" value="Chromosome"/>
</dbReference>
<reference evidence="1 2" key="1">
    <citation type="submission" date="2020-04" db="EMBL/GenBank/DDBJ databases">
        <title>Novel Mycoplasma species detected in Phocoena phocoena (harbor porpoise) from the USA.</title>
        <authorList>
            <person name="Volokhov D.V."/>
        </authorList>
    </citation>
    <scope>NUCLEOTIDE SEQUENCE [LARGE SCALE GENOMIC DNA]</scope>
    <source>
        <strain evidence="1 2">C264-NAS</strain>
    </source>
</reference>
<gene>
    <name evidence="1" type="ORF">HGG64_02370</name>
</gene>
<organism evidence="1 2">
    <name type="scientific">Mycoplasma phocoeninasale</name>
    <dbReference type="NCBI Taxonomy" id="2726117"/>
    <lineage>
        <taxon>Bacteria</taxon>
        <taxon>Bacillati</taxon>
        <taxon>Mycoplasmatota</taxon>
        <taxon>Mollicutes</taxon>
        <taxon>Mycoplasmataceae</taxon>
        <taxon>Mycoplasma</taxon>
    </lineage>
</organism>
<dbReference type="KEGG" id="mphn:HGG64_02370"/>
<accession>A0A858U0D8</accession>
<name>A0A858U0D8_9MOLU</name>
<protein>
    <submittedName>
        <fullName evidence="1">Uncharacterized protein</fullName>
    </submittedName>
</protein>
<evidence type="ECO:0000313" key="2">
    <source>
        <dbReference type="Proteomes" id="UP000501728"/>
    </source>
</evidence>
<evidence type="ECO:0000313" key="1">
    <source>
        <dbReference type="EMBL" id="QJG66534.1"/>
    </source>
</evidence>
<dbReference type="EMBL" id="CP051480">
    <property type="protein sequence ID" value="QJG66534.1"/>
    <property type="molecule type" value="Genomic_DNA"/>
</dbReference>